<feature type="transmembrane region" description="Helical" evidence="1">
    <location>
        <begin position="158"/>
        <end position="176"/>
    </location>
</feature>
<keyword evidence="1" id="KW-0812">Transmembrane</keyword>
<evidence type="ECO:0000313" key="2">
    <source>
        <dbReference type="EMBL" id="GAA5147744.1"/>
    </source>
</evidence>
<keyword evidence="1" id="KW-1133">Transmembrane helix</keyword>
<feature type="transmembrane region" description="Helical" evidence="1">
    <location>
        <begin position="86"/>
        <end position="114"/>
    </location>
</feature>
<comment type="caution">
    <text evidence="2">The sequence shown here is derived from an EMBL/GenBank/DDBJ whole genome shotgun (WGS) entry which is preliminary data.</text>
</comment>
<evidence type="ECO:0000313" key="3">
    <source>
        <dbReference type="Proteomes" id="UP001428817"/>
    </source>
</evidence>
<dbReference type="Pfam" id="PF09900">
    <property type="entry name" value="DUF2127"/>
    <property type="match status" value="1"/>
</dbReference>
<reference evidence="3" key="1">
    <citation type="journal article" date="2019" name="Int. J. Syst. Evol. Microbiol.">
        <title>The Global Catalogue of Microorganisms (GCM) 10K type strain sequencing project: providing services to taxonomists for standard genome sequencing and annotation.</title>
        <authorList>
            <consortium name="The Broad Institute Genomics Platform"/>
            <consortium name="The Broad Institute Genome Sequencing Center for Infectious Disease"/>
            <person name="Wu L."/>
            <person name="Ma J."/>
        </authorList>
    </citation>
    <scope>NUCLEOTIDE SEQUENCE [LARGE SCALE GENOMIC DNA]</scope>
    <source>
        <strain evidence="3">JCM 18303</strain>
    </source>
</reference>
<gene>
    <name evidence="2" type="ORF">GCM10023321_08970</name>
</gene>
<feature type="transmembrane region" description="Helical" evidence="1">
    <location>
        <begin position="211"/>
        <end position="231"/>
    </location>
</feature>
<proteinExistence type="predicted"/>
<dbReference type="EMBL" id="BAABJP010000003">
    <property type="protein sequence ID" value="GAA5147744.1"/>
    <property type="molecule type" value="Genomic_DNA"/>
</dbReference>
<keyword evidence="3" id="KW-1185">Reference proteome</keyword>
<protein>
    <submittedName>
        <fullName evidence="2">DUF2127 domain-containing protein</fullName>
    </submittedName>
</protein>
<dbReference type="InterPro" id="IPR021125">
    <property type="entry name" value="DUF2127"/>
</dbReference>
<organism evidence="2 3">
    <name type="scientific">Pseudonocardia eucalypti</name>
    <dbReference type="NCBI Taxonomy" id="648755"/>
    <lineage>
        <taxon>Bacteria</taxon>
        <taxon>Bacillati</taxon>
        <taxon>Actinomycetota</taxon>
        <taxon>Actinomycetes</taxon>
        <taxon>Pseudonocardiales</taxon>
        <taxon>Pseudonocardiaceae</taxon>
        <taxon>Pseudonocardia</taxon>
    </lineage>
</organism>
<accession>A0ABP9PJU7</accession>
<keyword evidence="1" id="KW-0472">Membrane</keyword>
<dbReference type="Proteomes" id="UP001428817">
    <property type="component" value="Unassembled WGS sequence"/>
</dbReference>
<name>A0ABP9PJU7_9PSEU</name>
<evidence type="ECO:0000256" key="1">
    <source>
        <dbReference type="SAM" id="Phobius"/>
    </source>
</evidence>
<sequence>MKTRFHYELIACGLRGHQLVGTDVATLRPGDEPLVREHGDGLRWHRCLRCDSWVPLRPPEAPTREHLPERSEIQLPLRGRPLRDRFVLRLIALDRLVHFLVLGALAALVFLFAAKRAEFSPTFYRVLDDVQGTLGGPNGLRGGGLVRELGRAFAAKSATLHLLGLALAGYALLEGVEAVGLWFAKRWAEYLTFLATSLLLIPEVYELTGRITVAKVITLVLNLAVVGYLLYAKRLFGLRGGGRAEADAYARDTGWAALERSP</sequence>